<feature type="transmembrane region" description="Helical" evidence="1">
    <location>
        <begin position="30"/>
        <end position="47"/>
    </location>
</feature>
<accession>A0A0A9G4Q6</accession>
<reference evidence="2" key="2">
    <citation type="journal article" date="2015" name="Data Brief">
        <title>Shoot transcriptome of the giant reed, Arundo donax.</title>
        <authorList>
            <person name="Barrero R.A."/>
            <person name="Guerrero F.D."/>
            <person name="Moolhuijzen P."/>
            <person name="Goolsby J.A."/>
            <person name="Tidwell J."/>
            <person name="Bellgard S.E."/>
            <person name="Bellgard M.I."/>
        </authorList>
    </citation>
    <scope>NUCLEOTIDE SEQUENCE</scope>
    <source>
        <tissue evidence="2">Shoot tissue taken approximately 20 cm above the soil surface</tissue>
    </source>
</reference>
<name>A0A0A9G4Q6_ARUDO</name>
<dbReference type="AlphaFoldDB" id="A0A0A9G4Q6"/>
<protein>
    <submittedName>
        <fullName evidence="2">Uncharacterized protein</fullName>
    </submittedName>
</protein>
<organism evidence="2">
    <name type="scientific">Arundo donax</name>
    <name type="common">Giant reed</name>
    <name type="synonym">Donax arundinaceus</name>
    <dbReference type="NCBI Taxonomy" id="35708"/>
    <lineage>
        <taxon>Eukaryota</taxon>
        <taxon>Viridiplantae</taxon>
        <taxon>Streptophyta</taxon>
        <taxon>Embryophyta</taxon>
        <taxon>Tracheophyta</taxon>
        <taxon>Spermatophyta</taxon>
        <taxon>Magnoliopsida</taxon>
        <taxon>Liliopsida</taxon>
        <taxon>Poales</taxon>
        <taxon>Poaceae</taxon>
        <taxon>PACMAD clade</taxon>
        <taxon>Arundinoideae</taxon>
        <taxon>Arundineae</taxon>
        <taxon>Arundo</taxon>
    </lineage>
</organism>
<proteinExistence type="predicted"/>
<keyword evidence="1" id="KW-1133">Transmembrane helix</keyword>
<reference evidence="2" key="1">
    <citation type="submission" date="2014-09" db="EMBL/GenBank/DDBJ databases">
        <authorList>
            <person name="Magalhaes I.L.F."/>
            <person name="Oliveira U."/>
            <person name="Santos F.R."/>
            <person name="Vidigal T.H.D.A."/>
            <person name="Brescovit A.D."/>
            <person name="Santos A.J."/>
        </authorList>
    </citation>
    <scope>NUCLEOTIDE SEQUENCE</scope>
    <source>
        <tissue evidence="2">Shoot tissue taken approximately 20 cm above the soil surface</tissue>
    </source>
</reference>
<keyword evidence="1" id="KW-0472">Membrane</keyword>
<evidence type="ECO:0000313" key="2">
    <source>
        <dbReference type="EMBL" id="JAE17526.1"/>
    </source>
</evidence>
<evidence type="ECO:0000256" key="1">
    <source>
        <dbReference type="SAM" id="Phobius"/>
    </source>
</evidence>
<keyword evidence="1" id="KW-0812">Transmembrane</keyword>
<sequence>MPNLFHNFHIADEFSCLITFSSYHKIQNKLVLYYFSIPIYMLGIHRIPHDQNNMYH</sequence>
<dbReference type="EMBL" id="GBRH01180370">
    <property type="protein sequence ID" value="JAE17526.1"/>
    <property type="molecule type" value="Transcribed_RNA"/>
</dbReference>